<accession>A0A915APP2</accession>
<sequence>MSALSAEFMAAREQKWRQHRERLITMSELSIKHSCYTARVLRGDEFYRRWGKFQFFY</sequence>
<dbReference type="WBParaSite" id="PgR012_g120_t07">
    <property type="protein sequence ID" value="PgR012_g120_t07"/>
    <property type="gene ID" value="PgR012_g120"/>
</dbReference>
<organism evidence="1 2">
    <name type="scientific">Parascaris univalens</name>
    <name type="common">Nematode worm</name>
    <dbReference type="NCBI Taxonomy" id="6257"/>
    <lineage>
        <taxon>Eukaryota</taxon>
        <taxon>Metazoa</taxon>
        <taxon>Ecdysozoa</taxon>
        <taxon>Nematoda</taxon>
        <taxon>Chromadorea</taxon>
        <taxon>Rhabditida</taxon>
        <taxon>Spirurina</taxon>
        <taxon>Ascaridomorpha</taxon>
        <taxon>Ascaridoidea</taxon>
        <taxon>Ascarididae</taxon>
        <taxon>Parascaris</taxon>
    </lineage>
</organism>
<name>A0A915APP2_PARUN</name>
<keyword evidence="1" id="KW-1185">Reference proteome</keyword>
<reference evidence="2" key="1">
    <citation type="submission" date="2022-11" db="UniProtKB">
        <authorList>
            <consortium name="WormBaseParasite"/>
        </authorList>
    </citation>
    <scope>IDENTIFICATION</scope>
</reference>
<evidence type="ECO:0000313" key="2">
    <source>
        <dbReference type="WBParaSite" id="PgR012_g120_t07"/>
    </source>
</evidence>
<dbReference type="Proteomes" id="UP000887569">
    <property type="component" value="Unplaced"/>
</dbReference>
<evidence type="ECO:0000313" key="1">
    <source>
        <dbReference type="Proteomes" id="UP000887569"/>
    </source>
</evidence>
<dbReference type="AlphaFoldDB" id="A0A915APP2"/>
<protein>
    <submittedName>
        <fullName evidence="2">UTP--glucose-1-phosphate uridylyltransferase</fullName>
    </submittedName>
</protein>
<proteinExistence type="predicted"/>